<reference evidence="5" key="1">
    <citation type="submission" date="2022-10" db="EMBL/GenBank/DDBJ databases">
        <title>Chryseobacterium sp. nov., a novel bacterial species.</title>
        <authorList>
            <person name="Cao Y."/>
        </authorList>
    </citation>
    <scope>NUCLEOTIDE SEQUENCE</scope>
    <source>
        <strain evidence="5">CCTCC AB2015118</strain>
    </source>
</reference>
<feature type="chain" id="PRO_5045406843" evidence="3">
    <location>
        <begin position="19"/>
        <end position="569"/>
    </location>
</feature>
<keyword evidence="2" id="KW-0812">Transmembrane</keyword>
<comment type="caution">
    <text evidence="5">The sequence shown here is derived from an EMBL/GenBank/DDBJ whole genome shotgun (WGS) entry which is preliminary data.</text>
</comment>
<dbReference type="PANTHER" id="PTHR43280">
    <property type="entry name" value="ARAC-FAMILY TRANSCRIPTIONAL REGULATOR"/>
    <property type="match status" value="1"/>
</dbReference>
<dbReference type="Gene3D" id="1.25.40.10">
    <property type="entry name" value="Tetratricopeptide repeat domain"/>
    <property type="match status" value="1"/>
</dbReference>
<keyword evidence="1" id="KW-0238">DNA-binding</keyword>
<keyword evidence="2" id="KW-0472">Membrane</keyword>
<keyword evidence="2" id="KW-1133">Transmembrane helix</keyword>
<organism evidence="5 6">
    <name type="scientific">Chryseobacterium formosus</name>
    <dbReference type="NCBI Taxonomy" id="1537363"/>
    <lineage>
        <taxon>Bacteria</taxon>
        <taxon>Pseudomonadati</taxon>
        <taxon>Bacteroidota</taxon>
        <taxon>Flavobacteriia</taxon>
        <taxon>Flavobacteriales</taxon>
        <taxon>Weeksellaceae</taxon>
        <taxon>Chryseobacterium group</taxon>
        <taxon>Chryseobacterium</taxon>
    </lineage>
</organism>
<protein>
    <submittedName>
        <fullName evidence="5">Helix-turn-helix domain-containing protein</fullName>
    </submittedName>
</protein>
<feature type="transmembrane region" description="Helical" evidence="2">
    <location>
        <begin position="380"/>
        <end position="401"/>
    </location>
</feature>
<dbReference type="SUPFAM" id="SSF48452">
    <property type="entry name" value="TPR-like"/>
    <property type="match status" value="1"/>
</dbReference>
<keyword evidence="3" id="KW-0732">Signal</keyword>
<dbReference type="InterPro" id="IPR018060">
    <property type="entry name" value="HTH_AraC"/>
</dbReference>
<name>A0ABT3XW52_9FLAO</name>
<evidence type="ECO:0000313" key="5">
    <source>
        <dbReference type="EMBL" id="MCX8525903.1"/>
    </source>
</evidence>
<feature type="signal peptide" evidence="3">
    <location>
        <begin position="1"/>
        <end position="18"/>
    </location>
</feature>
<dbReference type="PANTHER" id="PTHR43280:SF29">
    <property type="entry name" value="ARAC-FAMILY TRANSCRIPTIONAL REGULATOR"/>
    <property type="match status" value="1"/>
</dbReference>
<accession>A0ABT3XW52</accession>
<evidence type="ECO:0000256" key="2">
    <source>
        <dbReference type="SAM" id="Phobius"/>
    </source>
</evidence>
<evidence type="ECO:0000256" key="1">
    <source>
        <dbReference type="ARBA" id="ARBA00023125"/>
    </source>
</evidence>
<gene>
    <name evidence="5" type="ORF">OF897_18470</name>
</gene>
<keyword evidence="6" id="KW-1185">Reference proteome</keyword>
<evidence type="ECO:0000256" key="3">
    <source>
        <dbReference type="SAM" id="SignalP"/>
    </source>
</evidence>
<dbReference type="RefSeq" id="WP_267267146.1">
    <property type="nucleotide sequence ID" value="NZ_JAOVZW010000024.1"/>
</dbReference>
<dbReference type="SMART" id="SM00342">
    <property type="entry name" value="HTH_ARAC"/>
    <property type="match status" value="1"/>
</dbReference>
<dbReference type="Proteomes" id="UP001073122">
    <property type="component" value="Unassembled WGS sequence"/>
</dbReference>
<proteinExistence type="predicted"/>
<dbReference type="EMBL" id="JAOVZW010000024">
    <property type="protein sequence ID" value="MCX8525903.1"/>
    <property type="molecule type" value="Genomic_DNA"/>
</dbReference>
<evidence type="ECO:0000313" key="6">
    <source>
        <dbReference type="Proteomes" id="UP001073122"/>
    </source>
</evidence>
<dbReference type="InterPro" id="IPR011990">
    <property type="entry name" value="TPR-like_helical_dom_sf"/>
</dbReference>
<sequence>MMKLILLALFLSCTSALAVMTQDGSFQDIRRNYEMSDTGDHRALPFVQMYIDKAKKERNYEKWVQGYRDGVQFSDDIQSKIKYADSTITVALLSKNKVLIANAYLGKGIIYYFNMKKFQPALEEYLVAQEYAENTDDEYLKNKIVYHIGVVKSYLGFYEEASEHFLASTAFFQRKTKQMKEPVMHYNYKKAYLNCLHQLTVVYRRLGQWKRSDSIIKVGLAAIGGSQDFKLEKAYFFKCRGIAEYHNKNFNASLFYLNKALPQLLKKDDFAWASVAYLYKGNIFWDAGDKEKAIRNFSYIDSVFVKHHFILPEARPVYDKFILYAEETQNLKKERYYTKQLLRVDSFLTKDFASLSSRIHKGYDRKIVLQEKKHWQITKITGLSFVTILLIVALILFYALVKYRRKKNEIVRKYNLLQEKLRTGKGLLHAQENNTENTPKRSALPQEIINDLTRKLSRFEEKEGYRNRGLTLNEMAKELGTNANYLSAFINDTKAMHFKPYLMNLRINYIVNKMNEDRKYLLLTIAALGEEAGFNHRQSFSDAFLEITGLRPAEYIRQQKMKSRNSTED</sequence>
<feature type="domain" description="HTH araC/xylS-type" evidence="4">
    <location>
        <begin position="454"/>
        <end position="558"/>
    </location>
</feature>
<evidence type="ECO:0000259" key="4">
    <source>
        <dbReference type="PROSITE" id="PS01124"/>
    </source>
</evidence>
<dbReference type="Gene3D" id="1.10.10.60">
    <property type="entry name" value="Homeodomain-like"/>
    <property type="match status" value="2"/>
</dbReference>
<dbReference type="PROSITE" id="PS01124">
    <property type="entry name" value="HTH_ARAC_FAMILY_2"/>
    <property type="match status" value="1"/>
</dbReference>